<gene>
    <name evidence="2" type="ORF">E2C06_33050</name>
</gene>
<dbReference type="AlphaFoldDB" id="A0A4R5Q663"/>
<dbReference type="InterPro" id="IPR032710">
    <property type="entry name" value="NTF2-like_dom_sf"/>
</dbReference>
<reference evidence="2 3" key="1">
    <citation type="journal article" date="2016" name="J. Microbiol.">
        <title>Dankookia rubra gen. nov., sp. nov., an alphaproteobacterium isolated from sediment of a shallow stream.</title>
        <authorList>
            <person name="Kim W.H."/>
            <person name="Kim D.H."/>
            <person name="Kang K."/>
            <person name="Ahn T.Y."/>
        </authorList>
    </citation>
    <scope>NUCLEOTIDE SEQUENCE [LARGE SCALE GENOMIC DNA]</scope>
    <source>
        <strain evidence="2 3">JCM30602</strain>
    </source>
</reference>
<proteinExistence type="predicted"/>
<dbReference type="Pfam" id="PF12680">
    <property type="entry name" value="SnoaL_2"/>
    <property type="match status" value="1"/>
</dbReference>
<sequence>MAATTTPTLDLLKAILDAFNSHDVDAVMAYFAEDCVLEMPRGPDPWGSRHEGIPAARTALRSRFDGMPDVHYGDDAHYVAGDTGISKWTLRGTVAATGQLIEVRGCDFFEFRGGKVVRKDSYWKLVEPA</sequence>
<dbReference type="Gene3D" id="3.10.450.50">
    <property type="match status" value="1"/>
</dbReference>
<evidence type="ECO:0000313" key="2">
    <source>
        <dbReference type="EMBL" id="TDH58354.1"/>
    </source>
</evidence>
<comment type="caution">
    <text evidence="2">The sequence shown here is derived from an EMBL/GenBank/DDBJ whole genome shotgun (WGS) entry which is preliminary data.</text>
</comment>
<dbReference type="InterPro" id="IPR037401">
    <property type="entry name" value="SnoaL-like"/>
</dbReference>
<dbReference type="RefSeq" id="WP_133292815.1">
    <property type="nucleotide sequence ID" value="NZ_SMSJ01000128.1"/>
</dbReference>
<dbReference type="OrthoDB" id="9800684at2"/>
<evidence type="ECO:0000313" key="3">
    <source>
        <dbReference type="Proteomes" id="UP000295096"/>
    </source>
</evidence>
<accession>A0A4R5Q663</accession>
<name>A0A4R5Q663_9PROT</name>
<dbReference type="EMBL" id="SMSJ01000128">
    <property type="protein sequence ID" value="TDH58354.1"/>
    <property type="molecule type" value="Genomic_DNA"/>
</dbReference>
<keyword evidence="3" id="KW-1185">Reference proteome</keyword>
<protein>
    <submittedName>
        <fullName evidence="2">Nuclear transport factor 2 family protein</fullName>
    </submittedName>
</protein>
<evidence type="ECO:0000259" key="1">
    <source>
        <dbReference type="Pfam" id="PF12680"/>
    </source>
</evidence>
<dbReference type="SUPFAM" id="SSF54427">
    <property type="entry name" value="NTF2-like"/>
    <property type="match status" value="1"/>
</dbReference>
<dbReference type="Proteomes" id="UP000295096">
    <property type="component" value="Unassembled WGS sequence"/>
</dbReference>
<organism evidence="2 3">
    <name type="scientific">Dankookia rubra</name>
    <dbReference type="NCBI Taxonomy" id="1442381"/>
    <lineage>
        <taxon>Bacteria</taxon>
        <taxon>Pseudomonadati</taxon>
        <taxon>Pseudomonadota</taxon>
        <taxon>Alphaproteobacteria</taxon>
        <taxon>Acetobacterales</taxon>
        <taxon>Roseomonadaceae</taxon>
        <taxon>Dankookia</taxon>
    </lineage>
</organism>
<feature type="domain" description="SnoaL-like" evidence="1">
    <location>
        <begin position="14"/>
        <end position="118"/>
    </location>
</feature>